<dbReference type="AlphaFoldDB" id="A0A2A2H610"/>
<protein>
    <recommendedName>
        <fullName evidence="1">DUF6602 domain-containing protein</fullName>
    </recommendedName>
</protein>
<dbReference type="RefSeq" id="WP_069582078.1">
    <property type="nucleotide sequence ID" value="NZ_LMVM01000012.1"/>
</dbReference>
<dbReference type="InterPro" id="IPR046537">
    <property type="entry name" value="DUF6602"/>
</dbReference>
<sequence length="66" mass="7460">MDIVGIFGEVSKTMRSDFKRVQKAIEKHPGLKGNSYEEIVRKFLREYLPESLDTATGLPVNSNGNF</sequence>
<keyword evidence="3" id="KW-1185">Reference proteome</keyword>
<dbReference type="EMBL" id="LMVM01000012">
    <property type="protein sequence ID" value="PAV04746.1"/>
    <property type="molecule type" value="Genomic_DNA"/>
</dbReference>
<evidence type="ECO:0000313" key="3">
    <source>
        <dbReference type="Proteomes" id="UP000217784"/>
    </source>
</evidence>
<gene>
    <name evidence="2" type="ORF">ASJ80_10545</name>
</gene>
<proteinExistence type="predicted"/>
<comment type="caution">
    <text evidence="2">The sequence shown here is derived from an EMBL/GenBank/DDBJ whole genome shotgun (WGS) entry which is preliminary data.</text>
</comment>
<name>A0A2A2H610_METBR</name>
<evidence type="ECO:0000259" key="1">
    <source>
        <dbReference type="Pfam" id="PF20247"/>
    </source>
</evidence>
<evidence type="ECO:0000313" key="2">
    <source>
        <dbReference type="EMBL" id="PAV04746.1"/>
    </source>
</evidence>
<reference evidence="2 3" key="1">
    <citation type="journal article" date="2017" name="BMC Genomics">
        <title>Genomic analysis of methanogenic archaea reveals a shift towards energy conservation.</title>
        <authorList>
            <person name="Gilmore S.P."/>
            <person name="Henske J.K."/>
            <person name="Sexton J.A."/>
            <person name="Solomon K.V."/>
            <person name="Seppala S."/>
            <person name="Yoo J.I."/>
            <person name="Huyett L.M."/>
            <person name="Pressman A."/>
            <person name="Cogan J.Z."/>
            <person name="Kivenson V."/>
            <person name="Peng X."/>
            <person name="Tan Y."/>
            <person name="Valentine D.L."/>
            <person name="O'Malley M.A."/>
        </authorList>
    </citation>
    <scope>NUCLEOTIDE SEQUENCE [LARGE SCALE GENOMIC DNA]</scope>
    <source>
        <strain evidence="2 3">M.o.H.</strain>
    </source>
</reference>
<organism evidence="2 3">
    <name type="scientific">Methanobacterium bryantii</name>
    <dbReference type="NCBI Taxonomy" id="2161"/>
    <lineage>
        <taxon>Archaea</taxon>
        <taxon>Methanobacteriati</taxon>
        <taxon>Methanobacteriota</taxon>
        <taxon>Methanomada group</taxon>
        <taxon>Methanobacteria</taxon>
        <taxon>Methanobacteriales</taxon>
        <taxon>Methanobacteriaceae</taxon>
        <taxon>Methanobacterium</taxon>
    </lineage>
</organism>
<feature type="domain" description="DUF6602" evidence="1">
    <location>
        <begin position="26"/>
        <end position="65"/>
    </location>
</feature>
<dbReference type="OrthoDB" id="384621at2157"/>
<dbReference type="Proteomes" id="UP000217784">
    <property type="component" value="Unassembled WGS sequence"/>
</dbReference>
<dbReference type="Pfam" id="PF20247">
    <property type="entry name" value="DUF6602"/>
    <property type="match status" value="1"/>
</dbReference>
<accession>A0A2A2H610</accession>